<feature type="domain" description="ZZ-type" evidence="6">
    <location>
        <begin position="645"/>
        <end position="701"/>
    </location>
</feature>
<sequence>MFTVKATYKGETRKFTFPSPTFPSHQQLYEQIYRVFPIHKQYYLSKLLFSPDLRNGAQRILIGTEAHTAEEYDKHVAQYQGRSFPDPILKFSVFDETSQKATTSFTTEDTLVVNDVESAASTATSATATHGLFVAADGRSATDMATRRSMLARLRSHSTRFAPFADVVITESEPPLSSSEQDASQRATRPLPSVPQPQFEYSQSSGSSGSLPLDPPKTRLPSFLLQNRDSHHESGTSRLSTNESTLPKPIVIPPPPVLTGFESNNLLDSAEPRWPPWGLPKVVLPPVPPPPMLYPSNSQSTLHTWRSSLTLDPDVEMKSSLEEPYPNFAAPSVMAQHESTQCRRAQAADASPQLTADTLASANNALKEDLLESLHSEFSTLQDLLLDMQGEMDKLVKRMKPTTPPLPRTENIHSFPEATGAVVPPVPSWQSYIPPPPAWPADNFGSSIPGQFIPPPPVLHSIPSTSTLNGLPMNFQPATTEARHSGVRCDACRKKPITGVRFKCLDCYDYDLCTSCLSDPNVRQGHNATHAFWPIAEPGEKDTFYEAKRERNLQAPPPEPHHYGITCDGCDTLAFKGTRYKCLQCPDYDLCQKCFVSPSTRMCHSVSHSFWPVTTPDYLDGIHGYTEAKNMLAPPTPPKPRAPVHTGVLCNGCGRMNIEGVRFKCLECDNYDFCQDCLSEPYMRSIHAPDHSFWPVSLPDDLEMYVRLKSERDIRKPLHRNIHCDGCQKSIMGVRHKCVDCQDFDFCTECITNPEKVGEHAAHHSFYPVTVPGDLTFYDVAKSSKALALTSSPVHTIPSSSQSPRVSHTHRGANATGLRSQEPVVHAGIVCDGCNCQVIGVRHKCLDCPDFDLCESCVAGGRKESHNALHEFFEITEPGHVYVHTIFSGSSERVPSPPRPAFAQSPSYERAGLTTEEPVVHGATCNLCDSRIRGNRYKCLVCPDFDTCQSCFTITAEQHPGHGFVKINNSLEQLRLRDSLRSHIEHPARCDFCQNTIRGTRYKCMSCSNFDLCQNCEALPISVHDSTHNFLKMKLPGSFVPSVFNRPIIPPSGLSVEDPNDLCALAFDTSTIPRPPSPTPADLPPEVIFVTQDRYNEAVTPYPTSSTASPEPRYHPLHSIDHFSHRDRSNPFTQYDQSPGAHTYIRPDLFRSPSPSEPLDFQRAYSPEISSPIRFESRPRSTSSAHSEGLYATPPPPPIIALPNTSDFERPISPAAPTIPPVIPTAWTPPVPGSFSWWPPRNDYQQRNPTYSRVVTPESVGEKTVELPETLPGLEPRTPEKMSHNIVPMSYVPRYLSFIESPRLDSPVASSSPRLEQQSPPLVGNLVDLSESVPPPVHTTEIAETRVVTPFERTKSQDESESSLPRLGPVTTRYAELWPELTSMFSHLLQPTSPPVNSRMPGSIEIEELKSEQRSSERDFVTPQEDSPIGAESLLSKPPQRNSMVDDEERTRLDLASFLHNIVPRIPTPPPSYVATHVGDVNIQDGQFFPPGAEFVKTWRMRNDGKCSWPEATELVYIAGDRMAPHLNALTRFTIGAVKPGVEVEISAGEMKAPEAPGKYVGYWRLADDNGNLFGHSVWVDIVVVEMNLNHESSGEESLAASSVIMPLAMDAVPALTSAGPTAAATSLTTPSHPPSDDGSFDSDISLLDAPSSPSDEEDEAIYHDTRSRFLPPRVEAPAEPTTIEQDLEYVVLYDSEED</sequence>
<dbReference type="InterPro" id="IPR043145">
    <property type="entry name" value="Znf_ZZ_sf"/>
</dbReference>
<evidence type="ECO:0000256" key="3">
    <source>
        <dbReference type="ARBA" id="ARBA00022833"/>
    </source>
</evidence>
<evidence type="ECO:0000256" key="4">
    <source>
        <dbReference type="PROSITE-ProRule" id="PRU00228"/>
    </source>
</evidence>
<accession>A0AAW0GUW4</accession>
<reference evidence="7 8" key="1">
    <citation type="submission" date="2022-09" db="EMBL/GenBank/DDBJ databases">
        <authorList>
            <person name="Palmer J.M."/>
        </authorList>
    </citation>
    <scope>NUCLEOTIDE SEQUENCE [LARGE SCALE GENOMIC DNA]</scope>
    <source>
        <strain evidence="7 8">DSM 7382</strain>
    </source>
</reference>
<keyword evidence="8" id="KW-1185">Reference proteome</keyword>
<dbReference type="SMART" id="SM00291">
    <property type="entry name" value="ZnF_ZZ"/>
    <property type="match status" value="7"/>
</dbReference>
<dbReference type="Proteomes" id="UP001385951">
    <property type="component" value="Unassembled WGS sequence"/>
</dbReference>
<organism evidence="7 8">
    <name type="scientific">Cerrena zonata</name>
    <dbReference type="NCBI Taxonomy" id="2478898"/>
    <lineage>
        <taxon>Eukaryota</taxon>
        <taxon>Fungi</taxon>
        <taxon>Dikarya</taxon>
        <taxon>Basidiomycota</taxon>
        <taxon>Agaricomycotina</taxon>
        <taxon>Agaricomycetes</taxon>
        <taxon>Polyporales</taxon>
        <taxon>Cerrenaceae</taxon>
        <taxon>Cerrena</taxon>
    </lineage>
</organism>
<evidence type="ECO:0000256" key="5">
    <source>
        <dbReference type="SAM" id="MobiDB-lite"/>
    </source>
</evidence>
<dbReference type="GO" id="GO:0008270">
    <property type="term" value="F:zinc ion binding"/>
    <property type="evidence" value="ECO:0007669"/>
    <property type="project" value="UniProtKB-KW"/>
</dbReference>
<keyword evidence="2 4" id="KW-0863">Zinc-finger</keyword>
<feature type="region of interest" description="Disordered" evidence="5">
    <location>
        <begin position="1408"/>
        <end position="1446"/>
    </location>
</feature>
<feature type="region of interest" description="Disordered" evidence="5">
    <location>
        <begin position="794"/>
        <end position="818"/>
    </location>
</feature>
<feature type="domain" description="ZZ-type" evidence="6">
    <location>
        <begin position="985"/>
        <end position="1038"/>
    </location>
</feature>
<proteinExistence type="predicted"/>
<feature type="region of interest" description="Disordered" evidence="5">
    <location>
        <begin position="1623"/>
        <end position="1683"/>
    </location>
</feature>
<dbReference type="InterPro" id="IPR052260">
    <property type="entry name" value="Autophagy_Rcpt_SigReg"/>
</dbReference>
<feature type="domain" description="ZZ-type" evidence="6">
    <location>
        <begin position="562"/>
        <end position="618"/>
    </location>
</feature>
<dbReference type="CDD" id="cd14947">
    <property type="entry name" value="NBR1_like"/>
    <property type="match status" value="1"/>
</dbReference>
<dbReference type="Pfam" id="PF00569">
    <property type="entry name" value="ZZ"/>
    <property type="match status" value="7"/>
</dbReference>
<evidence type="ECO:0000256" key="1">
    <source>
        <dbReference type="ARBA" id="ARBA00022723"/>
    </source>
</evidence>
<feature type="domain" description="ZZ-type" evidence="6">
    <location>
        <begin position="484"/>
        <end position="540"/>
    </location>
</feature>
<keyword evidence="1" id="KW-0479">Metal-binding</keyword>
<feature type="region of interest" description="Disordered" evidence="5">
    <location>
        <begin position="172"/>
        <end position="250"/>
    </location>
</feature>
<feature type="compositionally biased region" description="Polar residues" evidence="5">
    <location>
        <begin position="175"/>
        <end position="187"/>
    </location>
</feature>
<dbReference type="InterPro" id="IPR000433">
    <property type="entry name" value="Znf_ZZ"/>
</dbReference>
<dbReference type="PANTHER" id="PTHR15090">
    <property type="entry name" value="SEQUESTOSOME 1-RELATED"/>
    <property type="match status" value="1"/>
</dbReference>
<feature type="compositionally biased region" description="Basic and acidic residues" evidence="5">
    <location>
        <begin position="1408"/>
        <end position="1420"/>
    </location>
</feature>
<feature type="compositionally biased region" description="Polar residues" evidence="5">
    <location>
        <begin position="236"/>
        <end position="245"/>
    </location>
</feature>
<feature type="region of interest" description="Disordered" evidence="5">
    <location>
        <begin position="1174"/>
        <end position="1196"/>
    </location>
</feature>
<dbReference type="InterPro" id="IPR013783">
    <property type="entry name" value="Ig-like_fold"/>
</dbReference>
<feature type="region of interest" description="Disordered" evidence="5">
    <location>
        <begin position="399"/>
        <end position="418"/>
    </location>
</feature>
<gene>
    <name evidence="7" type="ORF">QCA50_002203</name>
</gene>
<evidence type="ECO:0000313" key="7">
    <source>
        <dbReference type="EMBL" id="KAK7695015.1"/>
    </source>
</evidence>
<dbReference type="CDD" id="cd02340">
    <property type="entry name" value="ZZ_NBR1_like"/>
    <property type="match status" value="3"/>
</dbReference>
<keyword evidence="3" id="KW-0862">Zinc</keyword>
<dbReference type="Pfam" id="PF16158">
    <property type="entry name" value="N_BRCA1_IG"/>
    <property type="match status" value="1"/>
</dbReference>
<dbReference type="InterPro" id="IPR032350">
    <property type="entry name" value="Nbr1_FW"/>
</dbReference>
<dbReference type="CDD" id="cd02338">
    <property type="entry name" value="ZZ_PCMF_like"/>
    <property type="match status" value="1"/>
</dbReference>
<dbReference type="SUPFAM" id="SSF57850">
    <property type="entry name" value="RING/U-box"/>
    <property type="match status" value="7"/>
</dbReference>
<feature type="compositionally biased region" description="Polar residues" evidence="5">
    <location>
        <begin position="794"/>
        <end position="806"/>
    </location>
</feature>
<dbReference type="PROSITE" id="PS50135">
    <property type="entry name" value="ZF_ZZ_2"/>
    <property type="match status" value="7"/>
</dbReference>
<evidence type="ECO:0000259" key="6">
    <source>
        <dbReference type="PROSITE" id="PS50135"/>
    </source>
</evidence>
<name>A0AAW0GUW4_9APHY</name>
<feature type="domain" description="ZZ-type" evidence="6">
    <location>
        <begin position="826"/>
        <end position="880"/>
    </location>
</feature>
<evidence type="ECO:0000313" key="8">
    <source>
        <dbReference type="Proteomes" id="UP001385951"/>
    </source>
</evidence>
<protein>
    <recommendedName>
        <fullName evidence="6">ZZ-type domain-containing protein</fullName>
    </recommendedName>
</protein>
<dbReference type="Gene3D" id="2.60.40.10">
    <property type="entry name" value="Immunoglobulins"/>
    <property type="match status" value="1"/>
</dbReference>
<dbReference type="EMBL" id="JASBNA010000002">
    <property type="protein sequence ID" value="KAK7695015.1"/>
    <property type="molecule type" value="Genomic_DNA"/>
</dbReference>
<feature type="domain" description="ZZ-type" evidence="6">
    <location>
        <begin position="719"/>
        <end position="774"/>
    </location>
</feature>
<dbReference type="CDD" id="cd02249">
    <property type="entry name" value="ZZ"/>
    <property type="match status" value="3"/>
</dbReference>
<evidence type="ECO:0000256" key="2">
    <source>
        <dbReference type="ARBA" id="ARBA00022771"/>
    </source>
</evidence>
<dbReference type="Gene3D" id="3.30.60.90">
    <property type="match status" value="7"/>
</dbReference>
<comment type="caution">
    <text evidence="7">The sequence shown here is derived from an EMBL/GenBank/DDBJ whole genome shotgun (WGS) entry which is preliminary data.</text>
</comment>
<feature type="domain" description="ZZ-type" evidence="6">
    <location>
        <begin position="920"/>
        <end position="972"/>
    </location>
</feature>
<dbReference type="PROSITE" id="PS01357">
    <property type="entry name" value="ZF_ZZ_1"/>
    <property type="match status" value="3"/>
</dbReference>